<dbReference type="InterPro" id="IPR014756">
    <property type="entry name" value="Ig_E-set"/>
</dbReference>
<evidence type="ECO:0000256" key="1">
    <source>
        <dbReference type="ARBA" id="ARBA00005298"/>
    </source>
</evidence>
<protein>
    <recommendedName>
        <fullName evidence="2">Arrestin C-terminal-like domain-containing protein</fullName>
    </recommendedName>
</protein>
<dbReference type="SMART" id="SM01017">
    <property type="entry name" value="Arrestin_C"/>
    <property type="match status" value="1"/>
</dbReference>
<dbReference type="PANTHER" id="PTHR11188">
    <property type="entry name" value="ARRESTIN DOMAIN CONTAINING PROTEIN"/>
    <property type="match status" value="1"/>
</dbReference>
<dbReference type="InterPro" id="IPR014752">
    <property type="entry name" value="Arrestin-like_C"/>
</dbReference>
<evidence type="ECO:0000313" key="4">
    <source>
        <dbReference type="EMBL" id="CAF4128791.1"/>
    </source>
</evidence>
<dbReference type="GO" id="GO:0015031">
    <property type="term" value="P:protein transport"/>
    <property type="evidence" value="ECO:0007669"/>
    <property type="project" value="TreeGrafter"/>
</dbReference>
<dbReference type="Gene3D" id="2.60.40.640">
    <property type="match status" value="2"/>
</dbReference>
<dbReference type="EMBL" id="CAJNOE010000288">
    <property type="protein sequence ID" value="CAF1121202.1"/>
    <property type="molecule type" value="Genomic_DNA"/>
</dbReference>
<accession>A0A814QK36</accession>
<dbReference type="Pfam" id="PF02752">
    <property type="entry name" value="Arrestin_C"/>
    <property type="match status" value="1"/>
</dbReference>
<organism evidence="3 5">
    <name type="scientific">Adineta steineri</name>
    <dbReference type="NCBI Taxonomy" id="433720"/>
    <lineage>
        <taxon>Eukaryota</taxon>
        <taxon>Metazoa</taxon>
        <taxon>Spiralia</taxon>
        <taxon>Gnathifera</taxon>
        <taxon>Rotifera</taxon>
        <taxon>Eurotatoria</taxon>
        <taxon>Bdelloidea</taxon>
        <taxon>Adinetida</taxon>
        <taxon>Adinetidae</taxon>
        <taxon>Adineta</taxon>
    </lineage>
</organism>
<dbReference type="EMBL" id="CAJOBB010005449">
    <property type="protein sequence ID" value="CAF4128791.1"/>
    <property type="molecule type" value="Genomic_DNA"/>
</dbReference>
<evidence type="ECO:0000259" key="2">
    <source>
        <dbReference type="SMART" id="SM01017"/>
    </source>
</evidence>
<feature type="domain" description="Arrestin C-terminal-like" evidence="2">
    <location>
        <begin position="173"/>
        <end position="307"/>
    </location>
</feature>
<name>A0A814QK36_9BILA</name>
<evidence type="ECO:0000313" key="5">
    <source>
        <dbReference type="Proteomes" id="UP000663860"/>
    </source>
</evidence>
<sequence length="311" mass="35157">MGCGASSTIIITLDRTNSLFFSDEIISGTVQLHIKDKKLCADQIDLNLIGEVGYTTTHTSSVNGQATTSTTYHHIPFLKTKHVLACAQAEGEELTYTQDQNLWSFQFKLPDYLPPSLCTPQQYPHVRYYLQVLIEKPWYKRNIRENRYITVFPSVNLLAQQQCLTGSTFGNHNRKDIILKGTLSKTGYVPGESILITIEIENPRGVLIKQINLSMIQSYEIEGRSRDIIVTSCTVPGIIDRKDERIVQTFDASIPAVPLAPSYQFRGGIKELALVNVKYIWKFEVKVEGMFTNFETMIPIIIGTEPYTNQP</sequence>
<dbReference type="Proteomes" id="UP000663860">
    <property type="component" value="Unassembled WGS sequence"/>
</dbReference>
<dbReference type="GO" id="GO:0005737">
    <property type="term" value="C:cytoplasm"/>
    <property type="evidence" value="ECO:0007669"/>
    <property type="project" value="TreeGrafter"/>
</dbReference>
<dbReference type="Proteomes" id="UP000663868">
    <property type="component" value="Unassembled WGS sequence"/>
</dbReference>
<proteinExistence type="inferred from homology"/>
<dbReference type="SUPFAM" id="SSF81296">
    <property type="entry name" value="E set domains"/>
    <property type="match status" value="2"/>
</dbReference>
<comment type="caution">
    <text evidence="3">The sequence shown here is derived from an EMBL/GenBank/DDBJ whole genome shotgun (WGS) entry which is preliminary data.</text>
</comment>
<dbReference type="InterPro" id="IPR050357">
    <property type="entry name" value="Arrestin_domain-protein"/>
</dbReference>
<evidence type="ECO:0000313" key="3">
    <source>
        <dbReference type="EMBL" id="CAF1121202.1"/>
    </source>
</evidence>
<dbReference type="InterPro" id="IPR011022">
    <property type="entry name" value="Arrestin_C-like"/>
</dbReference>
<dbReference type="Pfam" id="PF00339">
    <property type="entry name" value="Arrestin_N"/>
    <property type="match status" value="1"/>
</dbReference>
<reference evidence="3" key="1">
    <citation type="submission" date="2021-02" db="EMBL/GenBank/DDBJ databases">
        <authorList>
            <person name="Nowell W R."/>
        </authorList>
    </citation>
    <scope>NUCLEOTIDE SEQUENCE</scope>
</reference>
<gene>
    <name evidence="3" type="ORF">IZO911_LOCUS24152</name>
    <name evidence="4" type="ORF">KXQ929_LOCUS36061</name>
</gene>
<dbReference type="InterPro" id="IPR011021">
    <property type="entry name" value="Arrestin-like_N"/>
</dbReference>
<comment type="similarity">
    <text evidence="1">Belongs to the arrestin family.</text>
</comment>
<dbReference type="AlphaFoldDB" id="A0A814QK36"/>
<dbReference type="PANTHER" id="PTHR11188:SF176">
    <property type="entry name" value="ARRESTIN DOMAIN-CONTAINING PROTEIN 1"/>
    <property type="match status" value="1"/>
</dbReference>